<sequence length="90" mass="10023">MAAAAPMAASSSSVAEVVAGSRPRLQLRRWSLLCRRRCCSSSHRCRGRCSRGAGRQERPPRAQPQAEVARPPLLQVSSSQPQYVWRFVIF</sequence>
<dbReference type="AlphaFoldDB" id="A0A0A8Z5C9"/>
<accession>A0A0A8Z5C9</accession>
<organism evidence="2">
    <name type="scientific">Arundo donax</name>
    <name type="common">Giant reed</name>
    <name type="synonym">Donax arundinaceus</name>
    <dbReference type="NCBI Taxonomy" id="35708"/>
    <lineage>
        <taxon>Eukaryota</taxon>
        <taxon>Viridiplantae</taxon>
        <taxon>Streptophyta</taxon>
        <taxon>Embryophyta</taxon>
        <taxon>Tracheophyta</taxon>
        <taxon>Spermatophyta</taxon>
        <taxon>Magnoliopsida</taxon>
        <taxon>Liliopsida</taxon>
        <taxon>Poales</taxon>
        <taxon>Poaceae</taxon>
        <taxon>PACMAD clade</taxon>
        <taxon>Arundinoideae</taxon>
        <taxon>Arundineae</taxon>
        <taxon>Arundo</taxon>
    </lineage>
</organism>
<name>A0A0A8Z5C9_ARUDO</name>
<feature type="region of interest" description="Disordered" evidence="1">
    <location>
        <begin position="44"/>
        <end position="67"/>
    </location>
</feature>
<evidence type="ECO:0000313" key="2">
    <source>
        <dbReference type="EMBL" id="JAD34589.1"/>
    </source>
</evidence>
<reference evidence="2" key="1">
    <citation type="submission" date="2014-09" db="EMBL/GenBank/DDBJ databases">
        <authorList>
            <person name="Magalhaes I.L.F."/>
            <person name="Oliveira U."/>
            <person name="Santos F.R."/>
            <person name="Vidigal T.H.D.A."/>
            <person name="Brescovit A.D."/>
            <person name="Santos A.J."/>
        </authorList>
    </citation>
    <scope>NUCLEOTIDE SEQUENCE</scope>
    <source>
        <tissue evidence="2">Shoot tissue taken approximately 20 cm above the soil surface</tissue>
    </source>
</reference>
<proteinExistence type="predicted"/>
<dbReference type="EMBL" id="GBRH01263306">
    <property type="protein sequence ID" value="JAD34589.1"/>
    <property type="molecule type" value="Transcribed_RNA"/>
</dbReference>
<protein>
    <submittedName>
        <fullName evidence="2">Uncharacterized protein</fullName>
    </submittedName>
</protein>
<reference evidence="2" key="2">
    <citation type="journal article" date="2015" name="Data Brief">
        <title>Shoot transcriptome of the giant reed, Arundo donax.</title>
        <authorList>
            <person name="Barrero R.A."/>
            <person name="Guerrero F.D."/>
            <person name="Moolhuijzen P."/>
            <person name="Goolsby J.A."/>
            <person name="Tidwell J."/>
            <person name="Bellgard S.E."/>
            <person name="Bellgard M.I."/>
        </authorList>
    </citation>
    <scope>NUCLEOTIDE SEQUENCE</scope>
    <source>
        <tissue evidence="2">Shoot tissue taken approximately 20 cm above the soil surface</tissue>
    </source>
</reference>
<evidence type="ECO:0000256" key="1">
    <source>
        <dbReference type="SAM" id="MobiDB-lite"/>
    </source>
</evidence>